<gene>
    <name evidence="1" type="ORF">QE152_g3733</name>
</gene>
<dbReference type="Proteomes" id="UP001458880">
    <property type="component" value="Unassembled WGS sequence"/>
</dbReference>
<protein>
    <submittedName>
        <fullName evidence="1">Uncharacterized protein</fullName>
    </submittedName>
</protein>
<sequence length="224" mass="24679">MTRELANIVTILTRKVDVLKASHAALAARATEYEKQGGTADAQKGAADAQKGKALIAKQCSSVGVQVCENDILRETDKREEDLAKQIEDKLHEDGGWEGLSEILDLKWPNSCYKVTTEINQGAIREIRGDIVVIANPSAPFVGAASEDIKVGFPEVTTLMEEKLEEGKIEIKVGFPEVTTLMEEKLEEGKIEYVITHAETVLSSGKRGKNTRTLYMVPYKMDQN</sequence>
<organism evidence="1 2">
    <name type="scientific">Popillia japonica</name>
    <name type="common">Japanese beetle</name>
    <dbReference type="NCBI Taxonomy" id="7064"/>
    <lineage>
        <taxon>Eukaryota</taxon>
        <taxon>Metazoa</taxon>
        <taxon>Ecdysozoa</taxon>
        <taxon>Arthropoda</taxon>
        <taxon>Hexapoda</taxon>
        <taxon>Insecta</taxon>
        <taxon>Pterygota</taxon>
        <taxon>Neoptera</taxon>
        <taxon>Endopterygota</taxon>
        <taxon>Coleoptera</taxon>
        <taxon>Polyphaga</taxon>
        <taxon>Scarabaeiformia</taxon>
        <taxon>Scarabaeidae</taxon>
        <taxon>Rutelinae</taxon>
        <taxon>Popillia</taxon>
    </lineage>
</organism>
<comment type="caution">
    <text evidence="1">The sequence shown here is derived from an EMBL/GenBank/DDBJ whole genome shotgun (WGS) entry which is preliminary data.</text>
</comment>
<evidence type="ECO:0000313" key="2">
    <source>
        <dbReference type="Proteomes" id="UP001458880"/>
    </source>
</evidence>
<accession>A0AAW1MZ11</accession>
<evidence type="ECO:0000313" key="1">
    <source>
        <dbReference type="EMBL" id="KAK9753022.1"/>
    </source>
</evidence>
<proteinExistence type="predicted"/>
<dbReference type="EMBL" id="JASPKY010000016">
    <property type="protein sequence ID" value="KAK9753022.1"/>
    <property type="molecule type" value="Genomic_DNA"/>
</dbReference>
<reference evidence="1 2" key="1">
    <citation type="journal article" date="2024" name="BMC Genomics">
        <title>De novo assembly and annotation of Popillia japonica's genome with initial clues to its potential as an invasive pest.</title>
        <authorList>
            <person name="Cucini C."/>
            <person name="Boschi S."/>
            <person name="Funari R."/>
            <person name="Cardaioli E."/>
            <person name="Iannotti N."/>
            <person name="Marturano G."/>
            <person name="Paoli F."/>
            <person name="Bruttini M."/>
            <person name="Carapelli A."/>
            <person name="Frati F."/>
            <person name="Nardi F."/>
        </authorList>
    </citation>
    <scope>NUCLEOTIDE SEQUENCE [LARGE SCALE GENOMIC DNA]</scope>
    <source>
        <strain evidence="1">DMR45628</strain>
    </source>
</reference>
<keyword evidence="2" id="KW-1185">Reference proteome</keyword>
<dbReference type="AlphaFoldDB" id="A0AAW1MZ11"/>
<name>A0AAW1MZ11_POPJA</name>